<evidence type="ECO:0000313" key="2">
    <source>
        <dbReference type="Proteomes" id="UP000266313"/>
    </source>
</evidence>
<keyword evidence="2" id="KW-1185">Reference proteome</keyword>
<dbReference type="Proteomes" id="UP000266313">
    <property type="component" value="Chromosome"/>
</dbReference>
<name>A0A250KU74_9GAMM</name>
<dbReference type="KEGG" id="mmai:sS8_2550"/>
<organism evidence="1 2">
    <name type="scientific">Methylocaldum marinum</name>
    <dbReference type="NCBI Taxonomy" id="1432792"/>
    <lineage>
        <taxon>Bacteria</taxon>
        <taxon>Pseudomonadati</taxon>
        <taxon>Pseudomonadota</taxon>
        <taxon>Gammaproteobacteria</taxon>
        <taxon>Methylococcales</taxon>
        <taxon>Methylococcaceae</taxon>
        <taxon>Methylocaldum</taxon>
    </lineage>
</organism>
<gene>
    <name evidence="1" type="ORF">sS8_2550</name>
</gene>
<evidence type="ECO:0000313" key="1">
    <source>
        <dbReference type="EMBL" id="BBA34501.1"/>
    </source>
</evidence>
<accession>A0A250KU74</accession>
<proteinExistence type="predicted"/>
<dbReference type="RefSeq" id="WP_145986520.1">
    <property type="nucleotide sequence ID" value="NZ_AP017928.1"/>
</dbReference>
<protein>
    <submittedName>
        <fullName evidence="1">Uncharacterized protein</fullName>
    </submittedName>
</protein>
<dbReference type="AlphaFoldDB" id="A0A250KU74"/>
<dbReference type="EMBL" id="AP017928">
    <property type="protein sequence ID" value="BBA34501.1"/>
    <property type="molecule type" value="Genomic_DNA"/>
</dbReference>
<reference evidence="1 2" key="1">
    <citation type="submission" date="2016-12" db="EMBL/GenBank/DDBJ databases">
        <title>Genome sequencing of Methylocaldum marinum.</title>
        <authorList>
            <person name="Takeuchi M."/>
            <person name="Kamagata Y."/>
            <person name="Hiraoka S."/>
            <person name="Oshima K."/>
            <person name="Hattori M."/>
            <person name="Iwasaki W."/>
        </authorList>
    </citation>
    <scope>NUCLEOTIDE SEQUENCE [LARGE SCALE GENOMIC DNA]</scope>
    <source>
        <strain evidence="1 2">S8</strain>
    </source>
</reference>
<sequence length="61" mass="6969">MTSPARITSQLEMVAGEAAHLYDSLCRLDGEQPLLDPHNVAFMERTLAEQAEGYRHIWNRK</sequence>